<dbReference type="OrthoDB" id="3838338at2759"/>
<evidence type="ECO:0000313" key="2">
    <source>
        <dbReference type="Proteomes" id="UP000518752"/>
    </source>
</evidence>
<comment type="caution">
    <text evidence="1">The sequence shown here is derived from an EMBL/GenBank/DDBJ whole genome shotgun (WGS) entry which is preliminary data.</text>
</comment>
<name>A0A8H5H4L8_9AGAR</name>
<sequence length="167" mass="18476">MNDQLTSNNIAELGEEGVVEEGEVAVAVVVQAEVETGEETQFNDVEPVATLAATTTGAEADAGESEELDVCWICAEPVKYYSLSACNHRTCHVCGLRLRALYKKDDCTFYKEPQSEVVFTLSPDKPFSEYTIASSPSIDNTQPRFYDAKLRITFESQEMMTESLILL</sequence>
<dbReference type="GO" id="GO:0016567">
    <property type="term" value="P:protein ubiquitination"/>
    <property type="evidence" value="ECO:0007669"/>
    <property type="project" value="TreeGrafter"/>
</dbReference>
<dbReference type="GO" id="GO:0061630">
    <property type="term" value="F:ubiquitin protein ligase activity"/>
    <property type="evidence" value="ECO:0007669"/>
    <property type="project" value="InterPro"/>
</dbReference>
<dbReference type="SUPFAM" id="SSF57850">
    <property type="entry name" value="RING/U-box"/>
    <property type="match status" value="1"/>
</dbReference>
<keyword evidence="2" id="KW-1185">Reference proteome</keyword>
<dbReference type="EMBL" id="JAACJN010000089">
    <property type="protein sequence ID" value="KAF5376618.1"/>
    <property type="molecule type" value="Genomic_DNA"/>
</dbReference>
<dbReference type="PANTHER" id="PTHR22938:SF0">
    <property type="entry name" value="E3 UBIQUITIN-PROTEIN LIGASE ZNF598"/>
    <property type="match status" value="1"/>
</dbReference>
<dbReference type="InterPro" id="IPR044288">
    <property type="entry name" value="ZNF598/HEL2"/>
</dbReference>
<dbReference type="AlphaFoldDB" id="A0A8H5H4L8"/>
<reference evidence="1 2" key="1">
    <citation type="journal article" date="2020" name="ISME J.">
        <title>Uncovering the hidden diversity of litter-decomposition mechanisms in mushroom-forming fungi.</title>
        <authorList>
            <person name="Floudas D."/>
            <person name="Bentzer J."/>
            <person name="Ahren D."/>
            <person name="Johansson T."/>
            <person name="Persson P."/>
            <person name="Tunlid A."/>
        </authorList>
    </citation>
    <scope>NUCLEOTIDE SEQUENCE [LARGE SCALE GENOMIC DNA]</scope>
    <source>
        <strain evidence="1 2">CBS 406.79</strain>
    </source>
</reference>
<evidence type="ECO:0008006" key="3">
    <source>
        <dbReference type="Google" id="ProtNLM"/>
    </source>
</evidence>
<evidence type="ECO:0000313" key="1">
    <source>
        <dbReference type="EMBL" id="KAF5376618.1"/>
    </source>
</evidence>
<gene>
    <name evidence="1" type="ORF">D9757_009604</name>
</gene>
<dbReference type="GO" id="GO:0072344">
    <property type="term" value="P:rescue of stalled ribosome"/>
    <property type="evidence" value="ECO:0007669"/>
    <property type="project" value="InterPro"/>
</dbReference>
<accession>A0A8H5H4L8</accession>
<dbReference type="Proteomes" id="UP000518752">
    <property type="component" value="Unassembled WGS sequence"/>
</dbReference>
<protein>
    <recommendedName>
        <fullName evidence="3">RING-type domain-containing protein</fullName>
    </recommendedName>
</protein>
<organism evidence="1 2">
    <name type="scientific">Collybiopsis confluens</name>
    <dbReference type="NCBI Taxonomy" id="2823264"/>
    <lineage>
        <taxon>Eukaryota</taxon>
        <taxon>Fungi</taxon>
        <taxon>Dikarya</taxon>
        <taxon>Basidiomycota</taxon>
        <taxon>Agaricomycotina</taxon>
        <taxon>Agaricomycetes</taxon>
        <taxon>Agaricomycetidae</taxon>
        <taxon>Agaricales</taxon>
        <taxon>Marasmiineae</taxon>
        <taxon>Omphalotaceae</taxon>
        <taxon>Collybiopsis</taxon>
    </lineage>
</organism>
<dbReference type="PANTHER" id="PTHR22938">
    <property type="entry name" value="ZINC FINGER PROTEIN 598"/>
    <property type="match status" value="1"/>
</dbReference>
<dbReference type="Pfam" id="PF25447">
    <property type="entry name" value="RING_ZNF598"/>
    <property type="match status" value="1"/>
</dbReference>
<proteinExistence type="predicted"/>
<dbReference type="GO" id="GO:0043022">
    <property type="term" value="F:ribosome binding"/>
    <property type="evidence" value="ECO:0007669"/>
    <property type="project" value="TreeGrafter"/>
</dbReference>